<dbReference type="Proteomes" id="UP001516400">
    <property type="component" value="Unassembled WGS sequence"/>
</dbReference>
<proteinExistence type="predicted"/>
<evidence type="ECO:0000313" key="3">
    <source>
        <dbReference type="Proteomes" id="UP001516400"/>
    </source>
</evidence>
<sequence length="86" mass="9952">MRGLVRNIINKNSYLLVSNIMLNVLNMLKPKNVESTGGWDIPCEEATPLAKKLHTGTLKEPENQADQEQRDEELLTRNFQKMDRDR</sequence>
<evidence type="ECO:0000256" key="1">
    <source>
        <dbReference type="SAM" id="MobiDB-lite"/>
    </source>
</evidence>
<feature type="compositionally biased region" description="Basic and acidic residues" evidence="1">
    <location>
        <begin position="72"/>
        <end position="86"/>
    </location>
</feature>
<feature type="region of interest" description="Disordered" evidence="1">
    <location>
        <begin position="55"/>
        <end position="86"/>
    </location>
</feature>
<dbReference type="EMBL" id="JABFTP020000021">
    <property type="protein sequence ID" value="KAL3270285.1"/>
    <property type="molecule type" value="Genomic_DNA"/>
</dbReference>
<protein>
    <submittedName>
        <fullName evidence="2">Uncharacterized protein</fullName>
    </submittedName>
</protein>
<gene>
    <name evidence="2" type="ORF">HHI36_009337</name>
</gene>
<keyword evidence="3" id="KW-1185">Reference proteome</keyword>
<name>A0ABD2MUY7_9CUCU</name>
<organism evidence="2 3">
    <name type="scientific">Cryptolaemus montrouzieri</name>
    <dbReference type="NCBI Taxonomy" id="559131"/>
    <lineage>
        <taxon>Eukaryota</taxon>
        <taxon>Metazoa</taxon>
        <taxon>Ecdysozoa</taxon>
        <taxon>Arthropoda</taxon>
        <taxon>Hexapoda</taxon>
        <taxon>Insecta</taxon>
        <taxon>Pterygota</taxon>
        <taxon>Neoptera</taxon>
        <taxon>Endopterygota</taxon>
        <taxon>Coleoptera</taxon>
        <taxon>Polyphaga</taxon>
        <taxon>Cucujiformia</taxon>
        <taxon>Coccinelloidea</taxon>
        <taxon>Coccinellidae</taxon>
        <taxon>Scymninae</taxon>
        <taxon>Scymnini</taxon>
        <taxon>Cryptolaemus</taxon>
    </lineage>
</organism>
<evidence type="ECO:0000313" key="2">
    <source>
        <dbReference type="EMBL" id="KAL3270285.1"/>
    </source>
</evidence>
<dbReference type="AlphaFoldDB" id="A0ABD2MUY7"/>
<comment type="caution">
    <text evidence="2">The sequence shown here is derived from an EMBL/GenBank/DDBJ whole genome shotgun (WGS) entry which is preliminary data.</text>
</comment>
<reference evidence="2 3" key="1">
    <citation type="journal article" date="2021" name="BMC Biol.">
        <title>Horizontally acquired antibacterial genes associated with adaptive radiation of ladybird beetles.</title>
        <authorList>
            <person name="Li H.S."/>
            <person name="Tang X.F."/>
            <person name="Huang Y.H."/>
            <person name="Xu Z.Y."/>
            <person name="Chen M.L."/>
            <person name="Du X.Y."/>
            <person name="Qiu B.Y."/>
            <person name="Chen P.T."/>
            <person name="Zhang W."/>
            <person name="Slipinski A."/>
            <person name="Escalona H.E."/>
            <person name="Waterhouse R.M."/>
            <person name="Zwick A."/>
            <person name="Pang H."/>
        </authorList>
    </citation>
    <scope>NUCLEOTIDE SEQUENCE [LARGE SCALE GENOMIC DNA]</scope>
    <source>
        <strain evidence="2">SYSU2018</strain>
    </source>
</reference>
<accession>A0ABD2MUY7</accession>